<protein>
    <submittedName>
        <fullName evidence="2">Uncharacterized protein</fullName>
    </submittedName>
</protein>
<dbReference type="RefSeq" id="WP_264946607.1">
    <property type="nucleotide sequence ID" value="NZ_JAPDRA010000017.1"/>
</dbReference>
<organism evidence="2 3">
    <name type="scientific">Sphingomonas canadensis</name>
    <dbReference type="NCBI Taxonomy" id="1219257"/>
    <lineage>
        <taxon>Bacteria</taxon>
        <taxon>Pseudomonadati</taxon>
        <taxon>Pseudomonadota</taxon>
        <taxon>Alphaproteobacteria</taxon>
        <taxon>Sphingomonadales</taxon>
        <taxon>Sphingomonadaceae</taxon>
        <taxon>Sphingomonas</taxon>
    </lineage>
</organism>
<dbReference type="EMBL" id="JBHTJG010000016">
    <property type="protein sequence ID" value="MFD0948695.1"/>
    <property type="molecule type" value="Genomic_DNA"/>
</dbReference>
<gene>
    <name evidence="2" type="ORF">ACFQ1E_20310</name>
</gene>
<feature type="transmembrane region" description="Helical" evidence="1">
    <location>
        <begin position="13"/>
        <end position="35"/>
    </location>
</feature>
<keyword evidence="1" id="KW-0812">Transmembrane</keyword>
<evidence type="ECO:0000313" key="2">
    <source>
        <dbReference type="EMBL" id="MFD0948695.1"/>
    </source>
</evidence>
<keyword evidence="1" id="KW-1133">Transmembrane helix</keyword>
<keyword evidence="3" id="KW-1185">Reference proteome</keyword>
<reference evidence="3" key="1">
    <citation type="journal article" date="2019" name="Int. J. Syst. Evol. Microbiol.">
        <title>The Global Catalogue of Microorganisms (GCM) 10K type strain sequencing project: providing services to taxonomists for standard genome sequencing and annotation.</title>
        <authorList>
            <consortium name="The Broad Institute Genomics Platform"/>
            <consortium name="The Broad Institute Genome Sequencing Center for Infectious Disease"/>
            <person name="Wu L."/>
            <person name="Ma J."/>
        </authorList>
    </citation>
    <scope>NUCLEOTIDE SEQUENCE [LARGE SCALE GENOMIC DNA]</scope>
    <source>
        <strain evidence="3">CCUG 62982</strain>
    </source>
</reference>
<sequence>MQIFPGGPGLWEVLIPTLAGIIGALAGGIPSYFLAQRASKEVLERDRQSRLDKEQGAAHRAFVKLCILSNSLADFHNQVEEMIARAERDGHTDMLLHERISSFAGVERELTPDFEAEELALFVSAKQTEYVDDLILLPRRHRAAIESLSTFGLLKTEFHYRVAEKGSTTRDQTGVSRTIARMTTGEANRVRLQSEELELFATAMRKQLREFAEFGESVANRYGDIVRAYFDDASMVGIGRKEPVGGEPPESTQA</sequence>
<accession>A0ABW3HB25</accession>
<comment type="caution">
    <text evidence="2">The sequence shown here is derived from an EMBL/GenBank/DDBJ whole genome shotgun (WGS) entry which is preliminary data.</text>
</comment>
<name>A0ABW3HB25_9SPHN</name>
<keyword evidence="1" id="KW-0472">Membrane</keyword>
<proteinExistence type="predicted"/>
<evidence type="ECO:0000313" key="3">
    <source>
        <dbReference type="Proteomes" id="UP001596977"/>
    </source>
</evidence>
<dbReference type="Proteomes" id="UP001596977">
    <property type="component" value="Unassembled WGS sequence"/>
</dbReference>
<evidence type="ECO:0000256" key="1">
    <source>
        <dbReference type="SAM" id="Phobius"/>
    </source>
</evidence>